<dbReference type="RefSeq" id="WP_169524610.1">
    <property type="nucleotide sequence ID" value="NZ_JAAMPT010000208.1"/>
</dbReference>
<evidence type="ECO:0000256" key="1">
    <source>
        <dbReference type="SAM" id="Phobius"/>
    </source>
</evidence>
<feature type="transmembrane region" description="Helical" evidence="1">
    <location>
        <begin position="24"/>
        <end position="47"/>
    </location>
</feature>
<dbReference type="Proteomes" id="UP000767947">
    <property type="component" value="Unassembled WGS sequence"/>
</dbReference>
<sequence>MFLISLFQQTNIDEKIQNAPDNGYLIGVWIGNILPFVVLVGLAWWMYIRAKKRQNND</sequence>
<keyword evidence="1" id="KW-0812">Transmembrane</keyword>
<accession>A0ABX1QUH8</accession>
<organism evidence="2 3">
    <name type="scientific">Flavobacterium solisilvae</name>
    <dbReference type="NCBI Taxonomy" id="1852019"/>
    <lineage>
        <taxon>Bacteria</taxon>
        <taxon>Pseudomonadati</taxon>
        <taxon>Bacteroidota</taxon>
        <taxon>Flavobacteriia</taxon>
        <taxon>Flavobacteriales</taxon>
        <taxon>Flavobacteriaceae</taxon>
        <taxon>Flavobacterium</taxon>
    </lineage>
</organism>
<protein>
    <submittedName>
        <fullName evidence="2">Uncharacterized protein</fullName>
    </submittedName>
</protein>
<dbReference type="EMBL" id="JAAMPT010000208">
    <property type="protein sequence ID" value="NMH25925.1"/>
    <property type="molecule type" value="Genomic_DNA"/>
</dbReference>
<keyword evidence="1" id="KW-1133">Transmembrane helix</keyword>
<evidence type="ECO:0000313" key="2">
    <source>
        <dbReference type="EMBL" id="NMH25925.1"/>
    </source>
</evidence>
<comment type="caution">
    <text evidence="2">The sequence shown here is derived from an EMBL/GenBank/DDBJ whole genome shotgun (WGS) entry which is preliminary data.</text>
</comment>
<keyword evidence="3" id="KW-1185">Reference proteome</keyword>
<evidence type="ECO:0000313" key="3">
    <source>
        <dbReference type="Proteomes" id="UP000767947"/>
    </source>
</evidence>
<name>A0ABX1QUH8_9FLAO</name>
<proteinExistence type="predicted"/>
<reference evidence="2 3" key="1">
    <citation type="submission" date="2020-02" db="EMBL/GenBank/DDBJ databases">
        <title>Flavobacterium sp. genome.</title>
        <authorList>
            <person name="Jung H.S."/>
            <person name="Baek J.H."/>
            <person name="Jeon C.O."/>
        </authorList>
    </citation>
    <scope>NUCLEOTIDE SEQUENCE [LARGE SCALE GENOMIC DNA]</scope>
    <source>
        <strain evidence="2 3">SE-s27</strain>
    </source>
</reference>
<gene>
    <name evidence="2" type="ORF">G6042_11685</name>
</gene>
<keyword evidence="1" id="KW-0472">Membrane</keyword>